<evidence type="ECO:0000256" key="1">
    <source>
        <dbReference type="SAM" id="MobiDB-lite"/>
    </source>
</evidence>
<gene>
    <name evidence="3" type="ORF">OLC1_LOCUS20186</name>
</gene>
<evidence type="ECO:0000313" key="3">
    <source>
        <dbReference type="EMBL" id="CAI9113125.1"/>
    </source>
</evidence>
<evidence type="ECO:0000256" key="2">
    <source>
        <dbReference type="SAM" id="Phobius"/>
    </source>
</evidence>
<feature type="compositionally biased region" description="Polar residues" evidence="1">
    <location>
        <begin position="194"/>
        <end position="209"/>
    </location>
</feature>
<feature type="transmembrane region" description="Helical" evidence="2">
    <location>
        <begin position="272"/>
        <end position="293"/>
    </location>
</feature>
<dbReference type="Proteomes" id="UP001161247">
    <property type="component" value="Chromosome 7"/>
</dbReference>
<keyword evidence="2" id="KW-0812">Transmembrane</keyword>
<protein>
    <submittedName>
        <fullName evidence="3">OLC1v1013667C1</fullName>
    </submittedName>
</protein>
<keyword evidence="2" id="KW-0472">Membrane</keyword>
<keyword evidence="2" id="KW-1133">Transmembrane helix</keyword>
<evidence type="ECO:0000313" key="4">
    <source>
        <dbReference type="Proteomes" id="UP001161247"/>
    </source>
</evidence>
<dbReference type="EMBL" id="OX459124">
    <property type="protein sequence ID" value="CAI9113125.1"/>
    <property type="molecule type" value="Genomic_DNA"/>
</dbReference>
<name>A0AAV1E235_OLDCO</name>
<feature type="region of interest" description="Disordered" evidence="1">
    <location>
        <begin position="1"/>
        <end position="103"/>
    </location>
</feature>
<feature type="compositionally biased region" description="Basic residues" evidence="1">
    <location>
        <begin position="39"/>
        <end position="50"/>
    </location>
</feature>
<feature type="region of interest" description="Disordered" evidence="1">
    <location>
        <begin position="185"/>
        <end position="231"/>
    </location>
</feature>
<sequence>MKKNSSKDSQHNRKSPINNNKQLHQKFENIEQEWDTYKRVGKRPKSHHLLTRSSSTGEGRRRIRRSSSSIISSLQDQILENSPRSLMSSLQESSTRRKSPLSDEGSIWKVRNNDIAYQEIMKERRAVLESGKLKGRRLFDDQGSLSSPSSKEKEEEMICGECFDYLLYNQEISCEVESLRSYVSDNDHEEHGGNESSPPKGSSCLNSSVGDIGHDDEEESEENLSLIEGEKKVEENDDIVKEEKGSSVVDFGANFLGVKKIGWGRWMPNVRAWLIAAVTMVFTVGLISLRIYINGGNFGEDEFLIPT</sequence>
<proteinExistence type="predicted"/>
<keyword evidence="4" id="KW-1185">Reference proteome</keyword>
<reference evidence="3" key="1">
    <citation type="submission" date="2023-03" db="EMBL/GenBank/DDBJ databases">
        <authorList>
            <person name="Julca I."/>
        </authorList>
    </citation>
    <scope>NUCLEOTIDE SEQUENCE</scope>
</reference>
<feature type="compositionally biased region" description="Basic and acidic residues" evidence="1">
    <location>
        <begin position="1"/>
        <end position="11"/>
    </location>
</feature>
<organism evidence="3 4">
    <name type="scientific">Oldenlandia corymbosa var. corymbosa</name>
    <dbReference type="NCBI Taxonomy" id="529605"/>
    <lineage>
        <taxon>Eukaryota</taxon>
        <taxon>Viridiplantae</taxon>
        <taxon>Streptophyta</taxon>
        <taxon>Embryophyta</taxon>
        <taxon>Tracheophyta</taxon>
        <taxon>Spermatophyta</taxon>
        <taxon>Magnoliopsida</taxon>
        <taxon>eudicotyledons</taxon>
        <taxon>Gunneridae</taxon>
        <taxon>Pentapetalae</taxon>
        <taxon>asterids</taxon>
        <taxon>lamiids</taxon>
        <taxon>Gentianales</taxon>
        <taxon>Rubiaceae</taxon>
        <taxon>Rubioideae</taxon>
        <taxon>Spermacoceae</taxon>
        <taxon>Hedyotis-Oldenlandia complex</taxon>
        <taxon>Oldenlandia</taxon>
    </lineage>
</organism>
<feature type="compositionally biased region" description="Polar residues" evidence="1">
    <location>
        <begin position="74"/>
        <end position="93"/>
    </location>
</feature>
<accession>A0AAV1E235</accession>
<dbReference type="AlphaFoldDB" id="A0AAV1E235"/>